<feature type="compositionally biased region" description="Acidic residues" evidence="8">
    <location>
        <begin position="56"/>
        <end position="66"/>
    </location>
</feature>
<evidence type="ECO:0000313" key="10">
    <source>
        <dbReference type="EMBL" id="KAF7776491.1"/>
    </source>
</evidence>
<evidence type="ECO:0000256" key="4">
    <source>
        <dbReference type="ARBA" id="ARBA00015339"/>
    </source>
</evidence>
<feature type="compositionally biased region" description="Basic residues" evidence="8">
    <location>
        <begin position="11"/>
        <end position="22"/>
    </location>
</feature>
<keyword evidence="7" id="KW-0687">Ribonucleoprotein</keyword>
<dbReference type="EMBL" id="JABXXO010000006">
    <property type="protein sequence ID" value="KAF7776491.1"/>
    <property type="molecule type" value="Genomic_DNA"/>
</dbReference>
<evidence type="ECO:0000256" key="6">
    <source>
        <dbReference type="ARBA" id="ARBA00023242"/>
    </source>
</evidence>
<dbReference type="PANTHER" id="PTHR28127">
    <property type="entry name" value="RIBOSOME ASSEMBLY PROTEIN 3"/>
    <property type="match status" value="1"/>
</dbReference>
<feature type="compositionally biased region" description="Low complexity" evidence="8">
    <location>
        <begin position="24"/>
        <end position="34"/>
    </location>
</feature>
<comment type="similarity">
    <text evidence="3">Belongs to the RSA3 family.</text>
</comment>
<evidence type="ECO:0000256" key="7">
    <source>
        <dbReference type="ARBA" id="ARBA00023274"/>
    </source>
</evidence>
<sequence>MPPAKATNSAPRKRIRKRKRRAASTSSSSSSSDSSSDEDDSPPKIVRTVPKIVDENSGDSESESDSSDSTSSSEAPSHNNATTTKSASPSKPTEIRRSPSPSPPPTDIPSFIPSRNNPSTEEKDREMKEKFRKFWMTSVAEGFRDDLEELRKESNLGTGRLALLIDSLASGAEIFSSSKHATQCSACTL</sequence>
<dbReference type="InterPro" id="IPR051898">
    <property type="entry name" value="Ribosome_Assembly_3"/>
</dbReference>
<feature type="compositionally biased region" description="Low complexity" evidence="8">
    <location>
        <begin position="67"/>
        <end position="92"/>
    </location>
</feature>
<name>A0A8H7KHR0_AGABI</name>
<keyword evidence="6" id="KW-0539">Nucleus</keyword>
<dbReference type="GO" id="GO:0005730">
    <property type="term" value="C:nucleolus"/>
    <property type="evidence" value="ECO:0007669"/>
    <property type="project" value="UniProtKB-SubCell"/>
</dbReference>
<reference evidence="10 11" key="1">
    <citation type="journal article" name="Sci. Rep.">
        <title>Telomere-to-telomere assembled and centromere annotated genomes of the two main subspecies of the button mushroom Agaricus bisporus reveal especially polymorphic chromosome ends.</title>
        <authorList>
            <person name="Sonnenberg A.S.M."/>
            <person name="Sedaghat-Telgerd N."/>
            <person name="Lavrijssen B."/>
            <person name="Ohm R.A."/>
            <person name="Hendrickx P.M."/>
            <person name="Scholtmeijer K."/>
            <person name="Baars J.J.P."/>
            <person name="van Peer A."/>
        </authorList>
    </citation>
    <scope>NUCLEOTIDE SEQUENCE [LARGE SCALE GENOMIC DNA]</scope>
    <source>
        <strain evidence="10 11">H119_p4</strain>
    </source>
</reference>
<proteinExistence type="inferred from homology"/>
<comment type="function">
    <text evidence="1">Required for efficient biogenesis of the 60S ribosomal subunit.</text>
</comment>
<feature type="domain" description="Ribosome-assembly protein 3 C-terminal" evidence="9">
    <location>
        <begin position="131"/>
        <end position="176"/>
    </location>
</feature>
<dbReference type="GO" id="GO:0000027">
    <property type="term" value="P:ribosomal large subunit assembly"/>
    <property type="evidence" value="ECO:0007669"/>
    <property type="project" value="TreeGrafter"/>
</dbReference>
<evidence type="ECO:0000256" key="3">
    <source>
        <dbReference type="ARBA" id="ARBA00006256"/>
    </source>
</evidence>
<feature type="compositionally biased region" description="Polar residues" evidence="8">
    <location>
        <begin position="1"/>
        <end position="10"/>
    </location>
</feature>
<evidence type="ECO:0000256" key="2">
    <source>
        <dbReference type="ARBA" id="ARBA00004604"/>
    </source>
</evidence>
<keyword evidence="5" id="KW-0690">Ribosome biogenesis</keyword>
<dbReference type="Pfam" id="PF14615">
    <property type="entry name" value="Rsa3"/>
    <property type="match status" value="1"/>
</dbReference>
<feature type="region of interest" description="Disordered" evidence="8">
    <location>
        <begin position="1"/>
        <end position="128"/>
    </location>
</feature>
<evidence type="ECO:0000256" key="8">
    <source>
        <dbReference type="SAM" id="MobiDB-lite"/>
    </source>
</evidence>
<evidence type="ECO:0000256" key="5">
    <source>
        <dbReference type="ARBA" id="ARBA00022517"/>
    </source>
</evidence>
<dbReference type="InterPro" id="IPR028217">
    <property type="entry name" value="Rsa3_C"/>
</dbReference>
<gene>
    <name evidence="10" type="ORF">Agabi119p4_4884</name>
</gene>
<comment type="subcellular location">
    <subcellularLocation>
        <location evidence="2">Nucleus</location>
        <location evidence="2">Nucleolus</location>
    </subcellularLocation>
</comment>
<dbReference type="GO" id="GO:0030687">
    <property type="term" value="C:preribosome, large subunit precursor"/>
    <property type="evidence" value="ECO:0007669"/>
    <property type="project" value="TreeGrafter"/>
</dbReference>
<evidence type="ECO:0000256" key="1">
    <source>
        <dbReference type="ARBA" id="ARBA00003035"/>
    </source>
</evidence>
<evidence type="ECO:0000313" key="11">
    <source>
        <dbReference type="Proteomes" id="UP000629468"/>
    </source>
</evidence>
<organism evidence="10 11">
    <name type="scientific">Agaricus bisporus var. burnettii</name>
    <dbReference type="NCBI Taxonomy" id="192524"/>
    <lineage>
        <taxon>Eukaryota</taxon>
        <taxon>Fungi</taxon>
        <taxon>Dikarya</taxon>
        <taxon>Basidiomycota</taxon>
        <taxon>Agaricomycotina</taxon>
        <taxon>Agaricomycetes</taxon>
        <taxon>Agaricomycetidae</taxon>
        <taxon>Agaricales</taxon>
        <taxon>Agaricineae</taxon>
        <taxon>Agaricaceae</taxon>
        <taxon>Agaricus</taxon>
    </lineage>
</organism>
<protein>
    <recommendedName>
        <fullName evidence="4">Ribosome assembly protein 3</fullName>
    </recommendedName>
</protein>
<dbReference type="AlphaFoldDB" id="A0A8H7KHR0"/>
<evidence type="ECO:0000259" key="9">
    <source>
        <dbReference type="Pfam" id="PF14615"/>
    </source>
</evidence>
<dbReference type="Proteomes" id="UP000629468">
    <property type="component" value="Unassembled WGS sequence"/>
</dbReference>
<dbReference type="PANTHER" id="PTHR28127:SF1">
    <property type="entry name" value="RIBOSOME ASSEMBLY PROTEIN 3"/>
    <property type="match status" value="1"/>
</dbReference>
<comment type="caution">
    <text evidence="10">The sequence shown here is derived from an EMBL/GenBank/DDBJ whole genome shotgun (WGS) entry which is preliminary data.</text>
</comment>
<accession>A0A8H7KHR0</accession>